<protein>
    <recommendedName>
        <fullName evidence="3">Ferritin-like domain-containing protein</fullName>
    </recommendedName>
</protein>
<reference evidence="1 2" key="1">
    <citation type="submission" date="2020-08" db="EMBL/GenBank/DDBJ databases">
        <title>Genomic Encyclopedia of Type Strains, Phase IV (KMG-IV): sequencing the most valuable type-strain genomes for metagenomic binning, comparative biology and taxonomic classification.</title>
        <authorList>
            <person name="Goeker M."/>
        </authorList>
    </citation>
    <scope>NUCLEOTIDE SEQUENCE [LARGE SCALE GENOMIC DNA]</scope>
    <source>
        <strain evidence="1 2">DSM 26718</strain>
    </source>
</reference>
<dbReference type="EMBL" id="JACHGG010000001">
    <property type="protein sequence ID" value="MBB6057561.1"/>
    <property type="molecule type" value="Genomic_DNA"/>
</dbReference>
<evidence type="ECO:0000313" key="1">
    <source>
        <dbReference type="EMBL" id="MBB6057561.1"/>
    </source>
</evidence>
<comment type="caution">
    <text evidence="1">The sequence shown here is derived from an EMBL/GenBank/DDBJ whole genome shotgun (WGS) entry which is preliminary data.</text>
</comment>
<evidence type="ECO:0000313" key="2">
    <source>
        <dbReference type="Proteomes" id="UP000532746"/>
    </source>
</evidence>
<dbReference type="Pfam" id="PF13668">
    <property type="entry name" value="Ferritin_2"/>
    <property type="match status" value="1"/>
</dbReference>
<name>A0A7W9WAR0_9BACT</name>
<sequence length="296" mass="31467">MDFLNILARLADLSADTEAGAAPRRTALARLGQAGATLLPAAVAVLPRPAAAGVQDNSTVLDVLRLALTLEYLESEFYAQALALPNAAAFFGSAANRNAIQTIAVHESQHVALLQRLLTEAGATVPSKPSFDFTGSKNGTQTALFPDIFTNFDTFLKVAQLLEDVGIRAYKGQVEFLQLDSLLLGTLLRLHSTEGRHAAHIRTMRRQRGAAVKSWVNPTDAAITTTGSVPGQAYAGESNTAQYTPAPRLIPFDTTLPINVGTPALSKEALLAKVAEAFDEPINAATATELAQLFIY</sequence>
<dbReference type="SUPFAM" id="SSF47240">
    <property type="entry name" value="Ferritin-like"/>
    <property type="match status" value="1"/>
</dbReference>
<dbReference type="RefSeq" id="WP_183402194.1">
    <property type="nucleotide sequence ID" value="NZ_JACHGG010000001.1"/>
</dbReference>
<dbReference type="AlphaFoldDB" id="A0A7W9WAR0"/>
<evidence type="ECO:0008006" key="3">
    <source>
        <dbReference type="Google" id="ProtNLM"/>
    </source>
</evidence>
<accession>A0A7W9WAR0</accession>
<gene>
    <name evidence="1" type="ORF">HNQ93_000391</name>
</gene>
<dbReference type="Proteomes" id="UP000532746">
    <property type="component" value="Unassembled WGS sequence"/>
</dbReference>
<keyword evidence="2" id="KW-1185">Reference proteome</keyword>
<organism evidence="1 2">
    <name type="scientific">Hymenobacter luteus</name>
    <dbReference type="NCBI Taxonomy" id="1411122"/>
    <lineage>
        <taxon>Bacteria</taxon>
        <taxon>Pseudomonadati</taxon>
        <taxon>Bacteroidota</taxon>
        <taxon>Cytophagia</taxon>
        <taxon>Cytophagales</taxon>
        <taxon>Hymenobacteraceae</taxon>
        <taxon>Hymenobacter</taxon>
    </lineage>
</organism>
<proteinExistence type="predicted"/>
<dbReference type="InterPro" id="IPR009078">
    <property type="entry name" value="Ferritin-like_SF"/>
</dbReference>